<dbReference type="Proteomes" id="UP001432312">
    <property type="component" value="Chromosome"/>
</dbReference>
<proteinExistence type="predicted"/>
<dbReference type="GeneID" id="95494528"/>
<evidence type="ECO:0000259" key="1">
    <source>
        <dbReference type="Pfam" id="PF12671"/>
    </source>
</evidence>
<dbReference type="Pfam" id="PF12671">
    <property type="entry name" value="Amidase_6"/>
    <property type="match status" value="1"/>
</dbReference>
<keyword evidence="3" id="KW-1185">Reference proteome</keyword>
<sequence length="416" mass="44085">MVKAEKSDGTVVGSWEGQTPRAVFGGLDNATSYRVAVTVKNAVGSGPVSRSALARGAMLAGGAARYKDYVQAYLNARNRVVVGTSLTAADAAAESPYGAVFGDLLGTQEDSLVGAREALATRNQSYVGASSALTETVAGTDGATGQPVLRATVAETMTIRIDGTDQVSENQNAKRFLFSVSGDTVKLLSESDDGQAGQTLSATAAAATQVMATPADAVGPPADETGALALGADGFPSGEAPAAGVRTASYAASYINGLGTGSWAYNNTGVKWEYKYDCTNFVSKALYYGGGMKMRSGWYKRDDVWFKNPWWNSWPVKASYTWSGAENLRRHLAWHRPGSYINNVHNIRKGDILFFHYRGDSVYEHAAVVTANYGGRIHMAQHGGPDRTTLDDAIARNKRTSQPIATIVAIRPTGAR</sequence>
<organism evidence="2 3">
    <name type="scientific">Streptomyces erythrochromogenes</name>
    <dbReference type="NCBI Taxonomy" id="285574"/>
    <lineage>
        <taxon>Bacteria</taxon>
        <taxon>Bacillati</taxon>
        <taxon>Actinomycetota</taxon>
        <taxon>Actinomycetes</taxon>
        <taxon>Kitasatosporales</taxon>
        <taxon>Streptomycetaceae</taxon>
        <taxon>Streptomyces</taxon>
    </lineage>
</organism>
<dbReference type="RefSeq" id="WP_328738289.1">
    <property type="nucleotide sequence ID" value="NZ_CP108036.1"/>
</dbReference>
<protein>
    <submittedName>
        <fullName evidence="2">Amidase domain-containing protein</fullName>
    </submittedName>
</protein>
<evidence type="ECO:0000313" key="2">
    <source>
        <dbReference type="EMBL" id="WUN77162.1"/>
    </source>
</evidence>
<gene>
    <name evidence="2" type="ORF">OHA91_00790</name>
</gene>
<reference evidence="2" key="1">
    <citation type="submission" date="2022-10" db="EMBL/GenBank/DDBJ databases">
        <title>The complete genomes of actinobacterial strains from the NBC collection.</title>
        <authorList>
            <person name="Joergensen T.S."/>
            <person name="Alvarez Arevalo M."/>
            <person name="Sterndorff E.B."/>
            <person name="Faurdal D."/>
            <person name="Vuksanovic O."/>
            <person name="Mourched A.-S."/>
            <person name="Charusanti P."/>
            <person name="Shaw S."/>
            <person name="Blin K."/>
            <person name="Weber T."/>
        </authorList>
    </citation>
    <scope>NUCLEOTIDE SEQUENCE</scope>
    <source>
        <strain evidence="2">NBC_00303</strain>
    </source>
</reference>
<dbReference type="InterPro" id="IPR024301">
    <property type="entry name" value="Amidase_6"/>
</dbReference>
<name>A0ABZ1Q489_9ACTN</name>
<evidence type="ECO:0000313" key="3">
    <source>
        <dbReference type="Proteomes" id="UP001432312"/>
    </source>
</evidence>
<feature type="domain" description="Putative amidase" evidence="1">
    <location>
        <begin position="247"/>
        <end position="389"/>
    </location>
</feature>
<dbReference type="EMBL" id="CP108036">
    <property type="protein sequence ID" value="WUN77162.1"/>
    <property type="molecule type" value="Genomic_DNA"/>
</dbReference>
<accession>A0ABZ1Q489</accession>